<dbReference type="Proteomes" id="UP000324222">
    <property type="component" value="Unassembled WGS sequence"/>
</dbReference>
<dbReference type="EMBL" id="VSRR010002256">
    <property type="protein sequence ID" value="MPC30440.1"/>
    <property type="molecule type" value="Genomic_DNA"/>
</dbReference>
<accession>A0A5B7E8M8</accession>
<dbReference type="AlphaFoldDB" id="A0A5B7E8M8"/>
<keyword evidence="2" id="KW-1185">Reference proteome</keyword>
<comment type="caution">
    <text evidence="1">The sequence shown here is derived from an EMBL/GenBank/DDBJ whole genome shotgun (WGS) entry which is preliminary data.</text>
</comment>
<organism evidence="1 2">
    <name type="scientific">Portunus trituberculatus</name>
    <name type="common">Swimming crab</name>
    <name type="synonym">Neptunus trituberculatus</name>
    <dbReference type="NCBI Taxonomy" id="210409"/>
    <lineage>
        <taxon>Eukaryota</taxon>
        <taxon>Metazoa</taxon>
        <taxon>Ecdysozoa</taxon>
        <taxon>Arthropoda</taxon>
        <taxon>Crustacea</taxon>
        <taxon>Multicrustacea</taxon>
        <taxon>Malacostraca</taxon>
        <taxon>Eumalacostraca</taxon>
        <taxon>Eucarida</taxon>
        <taxon>Decapoda</taxon>
        <taxon>Pleocyemata</taxon>
        <taxon>Brachyura</taxon>
        <taxon>Eubrachyura</taxon>
        <taxon>Portunoidea</taxon>
        <taxon>Portunidae</taxon>
        <taxon>Portuninae</taxon>
        <taxon>Portunus</taxon>
    </lineage>
</organism>
<name>A0A5B7E8M8_PORTR</name>
<reference evidence="1 2" key="1">
    <citation type="submission" date="2019-05" db="EMBL/GenBank/DDBJ databases">
        <title>Another draft genome of Portunus trituberculatus and its Hox gene families provides insights of decapod evolution.</title>
        <authorList>
            <person name="Jeong J.-H."/>
            <person name="Song I."/>
            <person name="Kim S."/>
            <person name="Choi T."/>
            <person name="Kim D."/>
            <person name="Ryu S."/>
            <person name="Kim W."/>
        </authorList>
    </citation>
    <scope>NUCLEOTIDE SEQUENCE [LARGE SCALE GENOMIC DNA]</scope>
    <source>
        <tissue evidence="1">Muscle</tissue>
    </source>
</reference>
<protein>
    <submittedName>
        <fullName evidence="1">Uncharacterized protein</fullName>
    </submittedName>
</protein>
<evidence type="ECO:0000313" key="2">
    <source>
        <dbReference type="Proteomes" id="UP000324222"/>
    </source>
</evidence>
<gene>
    <name evidence="1" type="ORF">E2C01_023706</name>
</gene>
<sequence>MSDKYPPPKTNKERHALFPKSLRFITVRHPFTR</sequence>
<proteinExistence type="predicted"/>
<evidence type="ECO:0000313" key="1">
    <source>
        <dbReference type="EMBL" id="MPC30440.1"/>
    </source>
</evidence>